<dbReference type="Proteomes" id="UP000429607">
    <property type="component" value="Unassembled WGS sequence"/>
</dbReference>
<reference evidence="2 3" key="1">
    <citation type="submission" date="2018-09" db="EMBL/GenBank/DDBJ databases">
        <title>Genomic investigation of the strawberry pathogen Phytophthora fragariae indicates pathogenicity is determined by transcriptional variation in three key races.</title>
        <authorList>
            <person name="Adams T.M."/>
            <person name="Armitage A.D."/>
            <person name="Sobczyk M.K."/>
            <person name="Bates H.J."/>
            <person name="Dunwell J.M."/>
            <person name="Nellist C.F."/>
            <person name="Harrison R.J."/>
        </authorList>
    </citation>
    <scope>NUCLEOTIDE SEQUENCE [LARGE SCALE GENOMIC DNA]</scope>
    <source>
        <strain evidence="2 3">SCRP249</strain>
    </source>
</reference>
<gene>
    <name evidence="2" type="ORF">PR001_g26611</name>
</gene>
<dbReference type="PANTHER" id="PTHR35450">
    <property type="entry name" value="REVERSE TRANSCRIPTASE DOMAIN-CONTAINING PROTEIN"/>
    <property type="match status" value="1"/>
</dbReference>
<protein>
    <recommendedName>
        <fullName evidence="1">Reverse transcriptase domain-containing protein</fullName>
    </recommendedName>
</protein>
<dbReference type="SUPFAM" id="SSF56672">
    <property type="entry name" value="DNA/RNA polymerases"/>
    <property type="match status" value="1"/>
</dbReference>
<sequence>MTPQDRPAISRARRRVGRIRSAINQRLLRHRFDTAEKECVDGILAKARTERAAAAARESGGAAAAAARAAADGEEQQEDAGTCPIPGAQLWRHFDQVNTPAKAFDPEAPAGEAFRAAMASLPAATRFRGLLTEAPTADDIETQLQHARGASSPGLDGVGYDVYKRFAIQLLPALTAAFQRCWESQRVPQSWKLGVVRLLHKKGSREDPANWRPICLQQAIYKLYTGVLARQLVRWLDANERHAPGQKGFRSVNGCGEHNFLAATLIDHARRRHKPLYEVWYDFCNAFGSVPFKLLWDALARLGVPAHYVAVCQGLYDSAAFVVGNAADGPTDPIMQRVGVFQGCPLSPHLFSAAISPLLHALQKLPSSGVQLSGDDRPGVSAYADDLKIFSGTKAGVTAQHELVAAFLDWTGMKANPAKCRSMGVRRNGNGAVEADNLDLALADTPIPTMTHHQSYAYLGIGDGFDHVRRRIELAPKLKLLKQDATALIESGLAPWQVVKAVKVYLYPRVEYALRHLHPEDQHLKGFDDHLRRGLPTSLVN</sequence>
<dbReference type="InterPro" id="IPR000477">
    <property type="entry name" value="RT_dom"/>
</dbReference>
<dbReference type="AlphaFoldDB" id="A0A6A3HSM9"/>
<name>A0A6A3HSM9_9STRA</name>
<comment type="caution">
    <text evidence="2">The sequence shown here is derived from an EMBL/GenBank/DDBJ whole genome shotgun (WGS) entry which is preliminary data.</text>
</comment>
<evidence type="ECO:0000313" key="2">
    <source>
        <dbReference type="EMBL" id="KAE8972437.1"/>
    </source>
</evidence>
<proteinExistence type="predicted"/>
<feature type="domain" description="Reverse transcriptase" evidence="1">
    <location>
        <begin position="180"/>
        <end position="463"/>
    </location>
</feature>
<accession>A0A6A3HSM9</accession>
<organism evidence="2 3">
    <name type="scientific">Phytophthora rubi</name>
    <dbReference type="NCBI Taxonomy" id="129364"/>
    <lineage>
        <taxon>Eukaryota</taxon>
        <taxon>Sar</taxon>
        <taxon>Stramenopiles</taxon>
        <taxon>Oomycota</taxon>
        <taxon>Peronosporomycetes</taxon>
        <taxon>Peronosporales</taxon>
        <taxon>Peronosporaceae</taxon>
        <taxon>Phytophthora</taxon>
    </lineage>
</organism>
<dbReference type="EMBL" id="QXFV01003993">
    <property type="protein sequence ID" value="KAE8972437.1"/>
    <property type="molecule type" value="Genomic_DNA"/>
</dbReference>
<dbReference type="InterPro" id="IPR043502">
    <property type="entry name" value="DNA/RNA_pol_sf"/>
</dbReference>
<dbReference type="Pfam" id="PF00078">
    <property type="entry name" value="RVT_1"/>
    <property type="match status" value="1"/>
</dbReference>
<dbReference type="PANTHER" id="PTHR35450:SF2">
    <property type="entry name" value="REVERSE TRANSCRIPTASE DOMAIN-CONTAINING PROTEIN"/>
    <property type="match status" value="1"/>
</dbReference>
<evidence type="ECO:0000259" key="1">
    <source>
        <dbReference type="PROSITE" id="PS50878"/>
    </source>
</evidence>
<evidence type="ECO:0000313" key="3">
    <source>
        <dbReference type="Proteomes" id="UP000429607"/>
    </source>
</evidence>
<dbReference type="PROSITE" id="PS50878">
    <property type="entry name" value="RT_POL"/>
    <property type="match status" value="1"/>
</dbReference>
<dbReference type="CDD" id="cd01650">
    <property type="entry name" value="RT_nLTR_like"/>
    <property type="match status" value="1"/>
</dbReference>